<dbReference type="InterPro" id="IPR005887">
    <property type="entry name" value="GH92_a_mannosidase_put"/>
</dbReference>
<proteinExistence type="predicted"/>
<dbReference type="Proteomes" id="UP000765509">
    <property type="component" value="Unassembled WGS sequence"/>
</dbReference>
<evidence type="ECO:0000256" key="2">
    <source>
        <dbReference type="SAM" id="SignalP"/>
    </source>
</evidence>
<evidence type="ECO:0000256" key="1">
    <source>
        <dbReference type="SAM" id="MobiDB-lite"/>
    </source>
</evidence>
<feature type="chain" id="PRO_5040452746" description="Glycoside hydrolase family 92 protein" evidence="2">
    <location>
        <begin position="26"/>
        <end position="836"/>
    </location>
</feature>
<dbReference type="Pfam" id="PF07971">
    <property type="entry name" value="Glyco_hydro_92"/>
    <property type="match status" value="1"/>
</dbReference>
<gene>
    <name evidence="5" type="ORF">O181_014521</name>
</gene>
<comment type="caution">
    <text evidence="5">The sequence shown here is derived from an EMBL/GenBank/DDBJ whole genome shotgun (WGS) entry which is preliminary data.</text>
</comment>
<dbReference type="PANTHER" id="PTHR12143:SF25">
    <property type="entry name" value="FAMILY PROTEIN, PUTATIVE (AFU_ORTHOLOGUE AFUA_1G10790)-RELATED"/>
    <property type="match status" value="1"/>
</dbReference>
<organism evidence="5 6">
    <name type="scientific">Austropuccinia psidii MF-1</name>
    <dbReference type="NCBI Taxonomy" id="1389203"/>
    <lineage>
        <taxon>Eukaryota</taxon>
        <taxon>Fungi</taxon>
        <taxon>Dikarya</taxon>
        <taxon>Basidiomycota</taxon>
        <taxon>Pucciniomycotina</taxon>
        <taxon>Pucciniomycetes</taxon>
        <taxon>Pucciniales</taxon>
        <taxon>Sphaerophragmiaceae</taxon>
        <taxon>Austropuccinia</taxon>
    </lineage>
</organism>
<dbReference type="SUPFAM" id="SSF48208">
    <property type="entry name" value="Six-hairpin glycosidases"/>
    <property type="match status" value="1"/>
</dbReference>
<protein>
    <recommendedName>
        <fullName evidence="7">Glycoside hydrolase family 92 protein</fullName>
    </recommendedName>
</protein>
<keyword evidence="6" id="KW-1185">Reference proteome</keyword>
<dbReference type="InterPro" id="IPR008928">
    <property type="entry name" value="6-hairpin_glycosidase_sf"/>
</dbReference>
<dbReference type="OrthoDB" id="449263at2759"/>
<dbReference type="GO" id="GO:0005634">
    <property type="term" value="C:nucleus"/>
    <property type="evidence" value="ECO:0007669"/>
    <property type="project" value="TreeGrafter"/>
</dbReference>
<dbReference type="GO" id="GO:0005829">
    <property type="term" value="C:cytosol"/>
    <property type="evidence" value="ECO:0007669"/>
    <property type="project" value="TreeGrafter"/>
</dbReference>
<accession>A0A9Q3GP80</accession>
<dbReference type="Gene3D" id="2.70.98.10">
    <property type="match status" value="1"/>
</dbReference>
<evidence type="ECO:0000259" key="3">
    <source>
        <dbReference type="Pfam" id="PF07971"/>
    </source>
</evidence>
<dbReference type="GO" id="GO:0000224">
    <property type="term" value="F:peptide-N4-(N-acetyl-beta-glucosaminyl)asparagine amidase activity"/>
    <property type="evidence" value="ECO:0007669"/>
    <property type="project" value="TreeGrafter"/>
</dbReference>
<sequence>MLNCKASPFLLPLLLFAWKEQGARSQDSIIFPRVGENSSAQSFGKAKSLPDLTKWVNPFVGTIHDGNVNPGASVPFGVVKISADCKGYNPAGYTAKQSAQIYGFSPLHDSGIGVQGSYNIFEIMPLNCSKGVNTCRPHPDDRLTLRKPGYDVAAPGYFSMTLNLPNVTMEGTSTRLAGRHKYSFSTNGSRYFALDLTRDGTGRFQSGNLTIDPASGRVRLGGIWPSGFAPGAANYQAFACYDLTENGKQPLENYGVWTMTSGWPAETNILINQTQLSSSGVDGGVIFSYPQSVNVVELRLGVSFVSADQACTNMEAEVGNASFEEVRKESVRLWNEKLGRLEIPLAEIKPELAVMLYTSMYRSFLTPHNATGEGQGPFLNTKSPYFDSLYCTWDTFRTFFPWMNLHSPVESAQIAENYIDGWRKTGAIPACRANNVAGYIQGGSSGTNVLADFAVKYHDLALELGVSMDDMYKALLNDGEVTPADWLTHGRQNSLYKKFGFIPHGESDGHSSGMNTRESSRTIEYAFNDFAIAQVARVLGHKDVAKKYSERSLWYRNVWDPDTTSDGFRGFFQKRWGNGTFFKIDPAACSPKDKNPNRQCFLDWGADTGFYESSSWEYSYFAPHDTSHLIELHGGAETFLRRLEHFFDKGYYNPGNEPAFQTPVAYHYANRPTLAVSRIRSLVLKHFNIGPGGIPGNDDNGAMATWLLFHLLGLYPVPSTTEYLISTPWVPRYTIHNPYLNVSTTVKVTNFDPASNADPIPNGVAAFISEVKLNGKALASKCQVDFHQLFRKGGELEMVLTSDRSKAEGCGGPVPQSLSPGGFGFPPTSPSQPSRS</sequence>
<feature type="domain" description="Glycosyl hydrolase family 92" evidence="3">
    <location>
        <begin position="309"/>
        <end position="801"/>
    </location>
</feature>
<dbReference type="NCBIfam" id="TIGR01180">
    <property type="entry name" value="aman2_put"/>
    <property type="match status" value="1"/>
</dbReference>
<evidence type="ECO:0000313" key="5">
    <source>
        <dbReference type="EMBL" id="MBW0474806.1"/>
    </source>
</evidence>
<dbReference type="InterPro" id="IPR012939">
    <property type="entry name" value="Glyco_hydro_92"/>
</dbReference>
<dbReference type="GO" id="GO:0030246">
    <property type="term" value="F:carbohydrate binding"/>
    <property type="evidence" value="ECO:0007669"/>
    <property type="project" value="InterPro"/>
</dbReference>
<dbReference type="Gene3D" id="3.30.2080.10">
    <property type="entry name" value="GH92 mannosidase domain"/>
    <property type="match status" value="1"/>
</dbReference>
<evidence type="ECO:0000259" key="4">
    <source>
        <dbReference type="Pfam" id="PF17678"/>
    </source>
</evidence>
<dbReference type="AlphaFoldDB" id="A0A9Q3GP80"/>
<dbReference type="InterPro" id="IPR041371">
    <property type="entry name" value="GH92_N"/>
</dbReference>
<dbReference type="InterPro" id="IPR050883">
    <property type="entry name" value="PNGase"/>
</dbReference>
<dbReference type="Gene3D" id="1.20.1610.10">
    <property type="entry name" value="alpha-1,2-mannosidases domains"/>
    <property type="match status" value="1"/>
</dbReference>
<reference evidence="5" key="1">
    <citation type="submission" date="2021-03" db="EMBL/GenBank/DDBJ databases">
        <title>Draft genome sequence of rust myrtle Austropuccinia psidii MF-1, a brazilian biotype.</title>
        <authorList>
            <person name="Quecine M.C."/>
            <person name="Pachon D.M.R."/>
            <person name="Bonatelli M.L."/>
            <person name="Correr F.H."/>
            <person name="Franceschini L.M."/>
            <person name="Leite T.F."/>
            <person name="Margarido G.R.A."/>
            <person name="Almeida C.A."/>
            <person name="Ferrarezi J.A."/>
            <person name="Labate C.A."/>
        </authorList>
    </citation>
    <scope>NUCLEOTIDE SEQUENCE</scope>
    <source>
        <strain evidence="5">MF-1</strain>
    </source>
</reference>
<evidence type="ECO:0008006" key="7">
    <source>
        <dbReference type="Google" id="ProtNLM"/>
    </source>
</evidence>
<feature type="region of interest" description="Disordered" evidence="1">
    <location>
        <begin position="803"/>
        <end position="836"/>
    </location>
</feature>
<dbReference type="PANTHER" id="PTHR12143">
    <property type="entry name" value="PEPTIDE N-GLYCANASE PNGASE -RELATED"/>
    <property type="match status" value="1"/>
</dbReference>
<evidence type="ECO:0000313" key="6">
    <source>
        <dbReference type="Proteomes" id="UP000765509"/>
    </source>
</evidence>
<dbReference type="EMBL" id="AVOT02003860">
    <property type="protein sequence ID" value="MBW0474806.1"/>
    <property type="molecule type" value="Genomic_DNA"/>
</dbReference>
<keyword evidence="2" id="KW-0732">Signal</keyword>
<dbReference type="Pfam" id="PF17678">
    <property type="entry name" value="Glyco_hydro_92N"/>
    <property type="match status" value="1"/>
</dbReference>
<feature type="domain" description="Glycosyl hydrolase family 92 N-terminal" evidence="4">
    <location>
        <begin position="55"/>
        <end position="303"/>
    </location>
</feature>
<dbReference type="Gene3D" id="1.20.1050.60">
    <property type="entry name" value="alpha-1,2-mannosidase"/>
    <property type="match status" value="1"/>
</dbReference>
<dbReference type="GO" id="GO:0005975">
    <property type="term" value="P:carbohydrate metabolic process"/>
    <property type="evidence" value="ECO:0007669"/>
    <property type="project" value="InterPro"/>
</dbReference>
<feature type="signal peptide" evidence="2">
    <location>
        <begin position="1"/>
        <end position="25"/>
    </location>
</feature>
<name>A0A9Q3GP80_9BASI</name>
<dbReference type="InterPro" id="IPR014718">
    <property type="entry name" value="GH-type_carb-bd"/>
</dbReference>
<dbReference type="GO" id="GO:0006516">
    <property type="term" value="P:glycoprotein catabolic process"/>
    <property type="evidence" value="ECO:0007669"/>
    <property type="project" value="TreeGrafter"/>
</dbReference>